<feature type="region of interest" description="Disordered" evidence="3">
    <location>
        <begin position="315"/>
        <end position="335"/>
    </location>
</feature>
<dbReference type="EMBL" id="JBHTIR010004338">
    <property type="protein sequence ID" value="MFD0857032.1"/>
    <property type="molecule type" value="Genomic_DNA"/>
</dbReference>
<proteinExistence type="predicted"/>
<protein>
    <submittedName>
        <fullName evidence="5">Helix-turn-helix transcriptional regulator</fullName>
    </submittedName>
</protein>
<evidence type="ECO:0000256" key="2">
    <source>
        <dbReference type="ARBA" id="ARBA00023163"/>
    </source>
</evidence>
<dbReference type="InterPro" id="IPR001034">
    <property type="entry name" value="DeoR_HTH"/>
</dbReference>
<dbReference type="PROSITE" id="PS52050">
    <property type="entry name" value="WYL"/>
    <property type="match status" value="1"/>
</dbReference>
<keyword evidence="6" id="KW-1185">Reference proteome</keyword>
<dbReference type="Proteomes" id="UP001597083">
    <property type="component" value="Unassembled WGS sequence"/>
</dbReference>
<evidence type="ECO:0000313" key="6">
    <source>
        <dbReference type="Proteomes" id="UP001597083"/>
    </source>
</evidence>
<dbReference type="InterPro" id="IPR036388">
    <property type="entry name" value="WH-like_DNA-bd_sf"/>
</dbReference>
<dbReference type="PANTHER" id="PTHR34580">
    <property type="match status" value="1"/>
</dbReference>
<dbReference type="InterPro" id="IPR026881">
    <property type="entry name" value="WYL_dom"/>
</dbReference>
<dbReference type="PROSITE" id="PS51000">
    <property type="entry name" value="HTH_DEOR_2"/>
    <property type="match status" value="1"/>
</dbReference>
<dbReference type="SUPFAM" id="SSF46785">
    <property type="entry name" value="Winged helix' DNA-binding domain"/>
    <property type="match status" value="1"/>
</dbReference>
<sequence>MLETSARLLRLLSLFQSRRDWTGAELADRLEVGLRTVRRDIDRLRDLGYPVDATPGVAGGYRLGAGAALPPLLLDDEEAVSIAISLSTAATGSVAGLEESSVRALAKLHQVLPARLRHRITALQAAAMPLRGSSVPEVSAEILAAIAAACRDHRRLRLRYQGRDEPREVEPHRLVHTPRRWYLVAWDVTKHDWRTFRVDRIEPPLGPPGARFTPRAPDQDLAAYVSDAIASAPYRYQARILFHAPLEEVAPHTSPTAGRLEAVDEHTSLFLAGSNSLYELAVHVAVKGFDFEVLDPPELVPVLREVSARLARAAARNQAGGQETKELGRRRTAARDDLRVDTDVVVARARRPRP</sequence>
<evidence type="ECO:0000256" key="3">
    <source>
        <dbReference type="SAM" id="MobiDB-lite"/>
    </source>
</evidence>
<name>A0ABW3CTB7_9ACTN</name>
<accession>A0ABW3CTB7</accession>
<dbReference type="Pfam" id="PF08279">
    <property type="entry name" value="HTH_11"/>
    <property type="match status" value="1"/>
</dbReference>
<comment type="caution">
    <text evidence="5">The sequence shown here is derived from an EMBL/GenBank/DDBJ whole genome shotgun (WGS) entry which is preliminary data.</text>
</comment>
<organism evidence="5 6">
    <name type="scientific">Actinomadura adrarensis</name>
    <dbReference type="NCBI Taxonomy" id="1819600"/>
    <lineage>
        <taxon>Bacteria</taxon>
        <taxon>Bacillati</taxon>
        <taxon>Actinomycetota</taxon>
        <taxon>Actinomycetes</taxon>
        <taxon>Streptosporangiales</taxon>
        <taxon>Thermomonosporaceae</taxon>
        <taxon>Actinomadura</taxon>
    </lineage>
</organism>
<evidence type="ECO:0000259" key="4">
    <source>
        <dbReference type="PROSITE" id="PS51000"/>
    </source>
</evidence>
<dbReference type="InterPro" id="IPR013196">
    <property type="entry name" value="HTH_11"/>
</dbReference>
<evidence type="ECO:0000313" key="5">
    <source>
        <dbReference type="EMBL" id="MFD0857032.1"/>
    </source>
</evidence>
<keyword evidence="2" id="KW-0804">Transcription</keyword>
<feature type="domain" description="HTH deoR-type" evidence="4">
    <location>
        <begin position="4"/>
        <end position="59"/>
    </location>
</feature>
<dbReference type="InterPro" id="IPR051534">
    <property type="entry name" value="CBASS_pafABC_assoc_protein"/>
</dbReference>
<keyword evidence="1" id="KW-0805">Transcription regulation</keyword>
<feature type="compositionally biased region" description="Basic and acidic residues" evidence="3">
    <location>
        <begin position="323"/>
        <end position="335"/>
    </location>
</feature>
<gene>
    <name evidence="5" type="ORF">ACFQ07_32700</name>
</gene>
<reference evidence="6" key="1">
    <citation type="journal article" date="2019" name="Int. J. Syst. Evol. Microbiol.">
        <title>The Global Catalogue of Microorganisms (GCM) 10K type strain sequencing project: providing services to taxonomists for standard genome sequencing and annotation.</title>
        <authorList>
            <consortium name="The Broad Institute Genomics Platform"/>
            <consortium name="The Broad Institute Genome Sequencing Center for Infectious Disease"/>
            <person name="Wu L."/>
            <person name="Ma J."/>
        </authorList>
    </citation>
    <scope>NUCLEOTIDE SEQUENCE [LARGE SCALE GENOMIC DNA]</scope>
    <source>
        <strain evidence="6">JCM 31696</strain>
    </source>
</reference>
<dbReference type="Gene3D" id="1.10.10.10">
    <property type="entry name" value="Winged helix-like DNA-binding domain superfamily/Winged helix DNA-binding domain"/>
    <property type="match status" value="1"/>
</dbReference>
<evidence type="ECO:0000256" key="1">
    <source>
        <dbReference type="ARBA" id="ARBA00023015"/>
    </source>
</evidence>
<dbReference type="Pfam" id="PF13280">
    <property type="entry name" value="WYL"/>
    <property type="match status" value="1"/>
</dbReference>
<dbReference type="PANTHER" id="PTHR34580:SF3">
    <property type="entry name" value="PROTEIN PAFB"/>
    <property type="match status" value="1"/>
</dbReference>
<dbReference type="InterPro" id="IPR036390">
    <property type="entry name" value="WH_DNA-bd_sf"/>
</dbReference>